<protein>
    <submittedName>
        <fullName evidence="1">Uncharacterized protein</fullName>
    </submittedName>
</protein>
<name>A0AAD9QCN5_ACRCE</name>
<gene>
    <name evidence="1" type="ORF">P5673_018459</name>
</gene>
<accession>A0AAD9QCN5</accession>
<proteinExistence type="predicted"/>
<keyword evidence="2" id="KW-1185">Reference proteome</keyword>
<dbReference type="Proteomes" id="UP001249851">
    <property type="component" value="Unassembled WGS sequence"/>
</dbReference>
<dbReference type="EMBL" id="JARQWQ010000042">
    <property type="protein sequence ID" value="KAK2558848.1"/>
    <property type="molecule type" value="Genomic_DNA"/>
</dbReference>
<sequence length="114" mass="12705">MHFVKHCLKSKFAAGELKENEEYETLVSSEEHAEHQIVNGLDITAYQANVNKAYIGARNAYMQAKASKTSCVSPPVSVSIPAEFPHSSIRSKCFITSSRNFSTRKQCHPRSTSQ</sequence>
<organism evidence="1 2">
    <name type="scientific">Acropora cervicornis</name>
    <name type="common">Staghorn coral</name>
    <dbReference type="NCBI Taxonomy" id="6130"/>
    <lineage>
        <taxon>Eukaryota</taxon>
        <taxon>Metazoa</taxon>
        <taxon>Cnidaria</taxon>
        <taxon>Anthozoa</taxon>
        <taxon>Hexacorallia</taxon>
        <taxon>Scleractinia</taxon>
        <taxon>Astrocoeniina</taxon>
        <taxon>Acroporidae</taxon>
        <taxon>Acropora</taxon>
    </lineage>
</organism>
<comment type="caution">
    <text evidence="1">The sequence shown here is derived from an EMBL/GenBank/DDBJ whole genome shotgun (WGS) entry which is preliminary data.</text>
</comment>
<reference evidence="1" key="2">
    <citation type="journal article" date="2023" name="Science">
        <title>Genomic signatures of disease resistance in endangered staghorn corals.</title>
        <authorList>
            <person name="Vollmer S.V."/>
            <person name="Selwyn J.D."/>
            <person name="Despard B.A."/>
            <person name="Roesel C.L."/>
        </authorList>
    </citation>
    <scope>NUCLEOTIDE SEQUENCE</scope>
    <source>
        <strain evidence="1">K2</strain>
    </source>
</reference>
<evidence type="ECO:0000313" key="2">
    <source>
        <dbReference type="Proteomes" id="UP001249851"/>
    </source>
</evidence>
<reference evidence="1" key="1">
    <citation type="journal article" date="2023" name="G3 (Bethesda)">
        <title>Whole genome assembly and annotation of the endangered Caribbean coral Acropora cervicornis.</title>
        <authorList>
            <person name="Selwyn J.D."/>
            <person name="Vollmer S.V."/>
        </authorList>
    </citation>
    <scope>NUCLEOTIDE SEQUENCE</scope>
    <source>
        <strain evidence="1">K2</strain>
    </source>
</reference>
<evidence type="ECO:0000313" key="1">
    <source>
        <dbReference type="EMBL" id="KAK2558848.1"/>
    </source>
</evidence>
<dbReference type="AlphaFoldDB" id="A0AAD9QCN5"/>